<evidence type="ECO:0000313" key="3">
    <source>
        <dbReference type="RefSeq" id="XP_052751431.1"/>
    </source>
</evidence>
<evidence type="ECO:0000313" key="2">
    <source>
        <dbReference type="Proteomes" id="UP001652740"/>
    </source>
</evidence>
<dbReference type="Proteomes" id="UP001652740">
    <property type="component" value="Unplaced"/>
</dbReference>
<proteinExistence type="predicted"/>
<gene>
    <name evidence="3" type="primary">LOC113517001</name>
</gene>
<dbReference type="RefSeq" id="XP_052751431.1">
    <property type="nucleotide sequence ID" value="XM_052895471.1"/>
</dbReference>
<dbReference type="Pfam" id="PF14977">
    <property type="entry name" value="FAM194"/>
    <property type="match status" value="1"/>
</dbReference>
<evidence type="ECO:0000259" key="1">
    <source>
        <dbReference type="Pfam" id="PF14977"/>
    </source>
</evidence>
<keyword evidence="2" id="KW-1185">Reference proteome</keyword>
<feature type="domain" description="FAM194 C-terminal" evidence="1">
    <location>
        <begin position="622"/>
        <end position="734"/>
    </location>
</feature>
<dbReference type="GeneID" id="113517001"/>
<accession>A0ABM3MJ62</accession>
<organism evidence="2 3">
    <name type="scientific">Galleria mellonella</name>
    <name type="common">Greater wax moth</name>
    <dbReference type="NCBI Taxonomy" id="7137"/>
    <lineage>
        <taxon>Eukaryota</taxon>
        <taxon>Metazoa</taxon>
        <taxon>Ecdysozoa</taxon>
        <taxon>Arthropoda</taxon>
        <taxon>Hexapoda</taxon>
        <taxon>Insecta</taxon>
        <taxon>Pterygota</taxon>
        <taxon>Neoptera</taxon>
        <taxon>Endopterygota</taxon>
        <taxon>Lepidoptera</taxon>
        <taxon>Glossata</taxon>
        <taxon>Ditrysia</taxon>
        <taxon>Pyraloidea</taxon>
        <taxon>Pyralidae</taxon>
        <taxon>Galleriinae</taxon>
        <taxon>Galleria</taxon>
    </lineage>
</organism>
<reference evidence="3" key="1">
    <citation type="submission" date="2025-08" db="UniProtKB">
        <authorList>
            <consortium name="RefSeq"/>
        </authorList>
    </citation>
    <scope>IDENTIFICATION</scope>
    <source>
        <tissue evidence="3">Whole larvae</tissue>
    </source>
</reference>
<dbReference type="InterPro" id="IPR029281">
    <property type="entry name" value="FAM194_C"/>
</dbReference>
<sequence>MSKTGLNYFEERRRLAPVTLDSNILARTFRCEECTRINNDIFKKVAELKRSGLIIYLHKEEREMSTSRTSNCKKYDTFILHNTSDSDLTRPSYIGELCKYKTKCFHCKSLIQRVHGLLDKIKAIRKNEAIGVCDYCKQSNTLSKCKRCEYVVNKFLNNKVKQYEEKQERLKTWFYNVKLFLQSILEGKIICRHTIYQGSGEELKKLLQELKLLMSMRELNIGVFPMTDNFITDQSLSENKDLIKDLLIKLNSEDIVKRYDSNDHLYTSLSNIESNCACKYLQREILKEEVSVTYLKNIDHDKKYSSLESVFTKKKSQEEGNIDVKTEKKIITKQSVTSKENDINYTKKKVVKKLPDYDHLKIKKANEKMLKEKSNEGEIEKKINEKLSVKEKIDYNKVQKKSNAKLIMKRKSDVGKVEKKGNKKLSIKEKSKLSIDLIQKIIRERQQMEKMKEKDKIIEEKGKPTEAVKSPVNEEFLNFKHNREEIGDTSESVIECRDGDPDLQLKEMIKGTEIVPLDHIYKKCIRSKKPLLYKLGTTLLTSDIERVMSSSTIEDTIKIPKIKSGDDNRLGKGVIRYMLSNREFIDKGWTKLPTTKIMRRMNIYKMIPANPKYDWFERHKNMKIMYYDTGEKLAEINSDGCGKLFYKNGKVALDYYNSEEQNAGNRYVIFSSGEKDGNGIFRPTTVLGIFDYIGNGVVYDVTGNERLKYNQSEGIIIDRTIGPSSHWKWHDLNEPPVLQSVVLDDYVKSQESYFEELTTNQKGNKYETSSKHSKDSNIEMVNIELENFVKEKAYKLLQKFQPFQIKMKALKLNRQFSLRILDQANIYLLFREGKISLKLNIGLRLISNEIVDTETAEVSQVATRYDCLPPKSHSVAEIQKYIRRARMISKVKIGPDLLLSKTLN</sequence>
<name>A0ABM3MJ62_GALME</name>
<protein>
    <submittedName>
        <fullName evidence="3">Uncharacterized protein LOC113517001</fullName>
    </submittedName>
</protein>